<gene>
    <name evidence="1" type="ORF">D5R40_02405</name>
</gene>
<accession>A0A3N6Q2N1</accession>
<organism evidence="1 2">
    <name type="scientific">Okeania hirsuta</name>
    <dbReference type="NCBI Taxonomy" id="1458930"/>
    <lineage>
        <taxon>Bacteria</taxon>
        <taxon>Bacillati</taxon>
        <taxon>Cyanobacteriota</taxon>
        <taxon>Cyanophyceae</taxon>
        <taxon>Oscillatoriophycideae</taxon>
        <taxon>Oscillatoriales</taxon>
        <taxon>Microcoleaceae</taxon>
        <taxon>Okeania</taxon>
    </lineage>
</organism>
<proteinExistence type="predicted"/>
<name>A0A3N6Q2N1_9CYAN</name>
<evidence type="ECO:0008006" key="3">
    <source>
        <dbReference type="Google" id="ProtNLM"/>
    </source>
</evidence>
<dbReference type="OrthoDB" id="517841at2"/>
<evidence type="ECO:0000313" key="2">
    <source>
        <dbReference type="Proteomes" id="UP000269154"/>
    </source>
</evidence>
<comment type="caution">
    <text evidence="1">The sequence shown here is derived from an EMBL/GenBank/DDBJ whole genome shotgun (WGS) entry which is preliminary data.</text>
</comment>
<protein>
    <recommendedName>
        <fullName evidence="3">Helix-turn-helix domain-containing protein</fullName>
    </recommendedName>
</protein>
<keyword evidence="2" id="KW-1185">Reference proteome</keyword>
<reference evidence="1 2" key="1">
    <citation type="journal article" date="2018" name="ACS Chem. Biol.">
        <title>Ketoreductase domain dysfunction expands chemodiversity: malyngamide biosynthesis in the cyanobacterium Okeania hirsuta.</title>
        <authorList>
            <person name="Moss N.A."/>
            <person name="Leao T."/>
            <person name="Rankin M."/>
            <person name="McCullough T.M."/>
            <person name="Qu P."/>
            <person name="Korobeynikov A."/>
            <person name="Smith J.L."/>
            <person name="Gerwick L."/>
            <person name="Gerwick W.H."/>
        </authorList>
    </citation>
    <scope>NUCLEOTIDE SEQUENCE [LARGE SCALE GENOMIC DNA]</scope>
    <source>
        <strain evidence="1 2">PAB10Feb10-1</strain>
    </source>
</reference>
<dbReference type="AlphaFoldDB" id="A0A3N6Q2N1"/>
<dbReference type="RefSeq" id="WP_124154184.1">
    <property type="nucleotide sequence ID" value="NZ_CAWOLW010000667.1"/>
</dbReference>
<dbReference type="Proteomes" id="UP000269154">
    <property type="component" value="Unassembled WGS sequence"/>
</dbReference>
<dbReference type="EMBL" id="RCBY01000007">
    <property type="protein sequence ID" value="RQH55415.1"/>
    <property type="molecule type" value="Genomic_DNA"/>
</dbReference>
<sequence length="157" mass="17700">MGTREASFLLGISRQRLLVLLAQGRVKGAQKKGRFWEIPVSSSGMPVIIPARRGPKGMWRKKETTTPKMIHVNQNKIQSNKTKPPTELEPVVSLKHSGHNYYGYELYISGPCQIVYRPYKPASCGAHLWINTFDSVQFIDTKSNPATARQSSKQIFI</sequence>
<evidence type="ECO:0000313" key="1">
    <source>
        <dbReference type="EMBL" id="RQH55415.1"/>
    </source>
</evidence>